<dbReference type="Proteomes" id="UP001139971">
    <property type="component" value="Unassembled WGS sequence"/>
</dbReference>
<name>A0A9X4BLG1_9GAMM</name>
<sequence>MSLRALLAAAAVFVLLTGKVIAEPFAFVAAYDQIYRIDLATRQASLVGDNGRYGSQPIVFKGLAYAPNGALYGASDNVKALFRLDAPGSVTNFVGSLGLNGQGDQANFDALDLGLAIGCDSQQWLTSTYAQKLWKVDAASGATSFVGNLGAKITGIAAKGRELYGFGSRGHDGFYKIDTTTGAATLIKSYPSFVGNASSMWPAFDASGQLWVVITYMPPPLPGMPGVRWSDLAKVDIATGEMTVLGSITGPESLEFIGLLGVAIAPPAACPTGTVTPQPIPAGSPIGYALLAGLLALVTGYGLRRRAVKP</sequence>
<dbReference type="Gene3D" id="2.130.10.10">
    <property type="entry name" value="YVTN repeat-like/Quinoprotein amine dehydrogenase"/>
    <property type="match status" value="1"/>
</dbReference>
<keyword evidence="1" id="KW-0812">Transmembrane</keyword>
<reference evidence="2" key="1">
    <citation type="submission" date="2023-02" db="EMBL/GenBank/DDBJ databases">
        <title>Tahibacter soli sp. nov. isolated from soil.</title>
        <authorList>
            <person name="Baek J.H."/>
            <person name="Lee J.K."/>
            <person name="Choi D.G."/>
            <person name="Jeon C.O."/>
        </authorList>
    </citation>
    <scope>NUCLEOTIDE SEQUENCE</scope>
    <source>
        <strain evidence="2">BL</strain>
    </source>
</reference>
<dbReference type="RefSeq" id="WP_263541857.1">
    <property type="nucleotide sequence ID" value="NZ_JAOVZO020000018.1"/>
</dbReference>
<accession>A0A9X4BLG1</accession>
<evidence type="ECO:0000313" key="3">
    <source>
        <dbReference type="Proteomes" id="UP001139971"/>
    </source>
</evidence>
<dbReference type="EMBL" id="JAOVZO020000018">
    <property type="protein sequence ID" value="MDC8014219.1"/>
    <property type="molecule type" value="Genomic_DNA"/>
</dbReference>
<keyword evidence="1" id="KW-1133">Transmembrane helix</keyword>
<proteinExistence type="predicted"/>
<keyword evidence="1" id="KW-0472">Membrane</keyword>
<dbReference type="InterPro" id="IPR015943">
    <property type="entry name" value="WD40/YVTN_repeat-like_dom_sf"/>
</dbReference>
<dbReference type="AlphaFoldDB" id="A0A9X4BLG1"/>
<evidence type="ECO:0000256" key="1">
    <source>
        <dbReference type="SAM" id="Phobius"/>
    </source>
</evidence>
<protein>
    <submittedName>
        <fullName evidence="2">Uncharacterized protein</fullName>
    </submittedName>
</protein>
<gene>
    <name evidence="2" type="ORF">OD750_016860</name>
</gene>
<dbReference type="SUPFAM" id="SSF63829">
    <property type="entry name" value="Calcium-dependent phosphotriesterase"/>
    <property type="match status" value="1"/>
</dbReference>
<organism evidence="2 3">
    <name type="scientific">Tahibacter soli</name>
    <dbReference type="NCBI Taxonomy" id="2983605"/>
    <lineage>
        <taxon>Bacteria</taxon>
        <taxon>Pseudomonadati</taxon>
        <taxon>Pseudomonadota</taxon>
        <taxon>Gammaproteobacteria</taxon>
        <taxon>Lysobacterales</taxon>
        <taxon>Rhodanobacteraceae</taxon>
        <taxon>Tahibacter</taxon>
    </lineage>
</organism>
<feature type="transmembrane region" description="Helical" evidence="1">
    <location>
        <begin position="286"/>
        <end position="303"/>
    </location>
</feature>
<evidence type="ECO:0000313" key="2">
    <source>
        <dbReference type="EMBL" id="MDC8014219.1"/>
    </source>
</evidence>
<keyword evidence="3" id="KW-1185">Reference proteome</keyword>
<comment type="caution">
    <text evidence="2">The sequence shown here is derived from an EMBL/GenBank/DDBJ whole genome shotgun (WGS) entry which is preliminary data.</text>
</comment>